<dbReference type="RefSeq" id="WP_275034123.1">
    <property type="nucleotide sequence ID" value="NZ_CP118615.1"/>
</dbReference>
<dbReference type="Proteomes" id="UP001219605">
    <property type="component" value="Chromosome"/>
</dbReference>
<reference evidence="2 3" key="1">
    <citation type="submission" date="2023-02" db="EMBL/GenBank/DDBJ databases">
        <authorList>
            <person name="Mo P."/>
        </authorList>
    </citation>
    <scope>NUCLEOTIDE SEQUENCE [LARGE SCALE GENOMIC DNA]</scope>
    <source>
        <strain evidence="2 3">HUAS 3</strain>
    </source>
</reference>
<organism evidence="2 3">
    <name type="scientific">Micromonospora cathayae</name>
    <dbReference type="NCBI Taxonomy" id="3028804"/>
    <lineage>
        <taxon>Bacteria</taxon>
        <taxon>Bacillati</taxon>
        <taxon>Actinomycetota</taxon>
        <taxon>Actinomycetes</taxon>
        <taxon>Micromonosporales</taxon>
        <taxon>Micromonosporaceae</taxon>
        <taxon>Micromonospora</taxon>
    </lineage>
</organism>
<evidence type="ECO:0000256" key="1">
    <source>
        <dbReference type="SAM" id="MobiDB-lite"/>
    </source>
</evidence>
<dbReference type="EMBL" id="CP118615">
    <property type="protein sequence ID" value="WDZ87206.1"/>
    <property type="molecule type" value="Genomic_DNA"/>
</dbReference>
<proteinExistence type="predicted"/>
<evidence type="ECO:0000313" key="2">
    <source>
        <dbReference type="EMBL" id="WDZ87206.1"/>
    </source>
</evidence>
<name>A0ABY7ZXT6_9ACTN</name>
<evidence type="ECO:0000313" key="3">
    <source>
        <dbReference type="Proteomes" id="UP001219605"/>
    </source>
</evidence>
<keyword evidence="3" id="KW-1185">Reference proteome</keyword>
<protein>
    <submittedName>
        <fullName evidence="2">Uncharacterized protein</fullName>
    </submittedName>
</protein>
<feature type="region of interest" description="Disordered" evidence="1">
    <location>
        <begin position="109"/>
        <end position="140"/>
    </location>
</feature>
<accession>A0ABY7ZXT6</accession>
<sequence>MPDVVTLPQTHCPHCRSELVEWKVSDMAAQVTAEAKRRGKWVHMGRVNSAARLARATQMGVDSTDGTYLAYGPDINLIRLLGWLQPTDWRWMRADRSAAGKSVLAQMARPEQASLFDDTPEPPPARPAAFLPRHATHQPA</sequence>
<gene>
    <name evidence="2" type="ORF">PVK37_12760</name>
</gene>